<reference evidence="1" key="1">
    <citation type="submission" date="2021-02" db="EMBL/GenBank/DDBJ databases">
        <title>Natronogracilivirga saccharolytica gen. nov. sp. nov. a new anaerobic, haloalkiliphilic carbohydrate-fermenting bacterium from soda lake and proposing of Cyclonatronumiaceae fam. nov. in the phylum Balneolaeota.</title>
        <authorList>
            <person name="Zhilina T.N."/>
            <person name="Sorokin D.Y."/>
            <person name="Zavarzina D.G."/>
            <person name="Toshchakov S.V."/>
            <person name="Kublanov I.V."/>
        </authorList>
    </citation>
    <scope>NUCLEOTIDE SEQUENCE</scope>
    <source>
        <strain evidence="1">Z-1702</strain>
    </source>
</reference>
<keyword evidence="2" id="KW-1185">Reference proteome</keyword>
<dbReference type="Pfam" id="PF16119">
    <property type="entry name" value="DUF4835"/>
    <property type="match status" value="1"/>
</dbReference>
<dbReference type="AlphaFoldDB" id="A0A8J7RKK0"/>
<evidence type="ECO:0000313" key="2">
    <source>
        <dbReference type="Proteomes" id="UP000673975"/>
    </source>
</evidence>
<gene>
    <name evidence="1" type="ORF">NATSA_09785</name>
</gene>
<dbReference type="EMBL" id="JAFIDN010000007">
    <property type="protein sequence ID" value="MBP3192952.1"/>
    <property type="molecule type" value="Genomic_DNA"/>
</dbReference>
<comment type="caution">
    <text evidence="1">The sequence shown here is derived from an EMBL/GenBank/DDBJ whole genome shotgun (WGS) entry which is preliminary data.</text>
</comment>
<proteinExistence type="predicted"/>
<protein>
    <submittedName>
        <fullName evidence="1">DUF4835 family protein</fullName>
    </submittedName>
</protein>
<accession>A0A8J7RKK0</accession>
<organism evidence="1 2">
    <name type="scientific">Natronogracilivirga saccharolytica</name>
    <dbReference type="NCBI Taxonomy" id="2812953"/>
    <lineage>
        <taxon>Bacteria</taxon>
        <taxon>Pseudomonadati</taxon>
        <taxon>Balneolota</taxon>
        <taxon>Balneolia</taxon>
        <taxon>Balneolales</taxon>
        <taxon>Cyclonatronaceae</taxon>
        <taxon>Natronogracilivirga</taxon>
    </lineage>
</organism>
<evidence type="ECO:0000313" key="1">
    <source>
        <dbReference type="EMBL" id="MBP3192952.1"/>
    </source>
</evidence>
<dbReference type="Proteomes" id="UP000673975">
    <property type="component" value="Unassembled WGS sequence"/>
</dbReference>
<name>A0A8J7RKK0_9BACT</name>
<dbReference type="InterPro" id="IPR032274">
    <property type="entry name" value="DUF4835"/>
</dbReference>
<sequence length="284" mass="33089">MMPAQALAQQVFNVSVDLNTSQISTTDHEYIYDLEPMIKEYLENNRWTEDRFEDVERINVNIQVVINSVEDRNFSATLLVSTERPIFNTLQVTPVLVITDNNWSFEFGSSTNLLHDTYQYDPIASVLDFYANIILGFDYDTFSELGGQDYFRNARRISDLGESSGSGWTASGSRRSRSDLVAQMLNPNYEDFRTALYLYHRKGLDLFTQSPDESRDNILEAFDLIQQSQRRTSARHVFELLFAAKHREFRAIFMEADTERRLEAYNILTTIDDSRISEYERLQR</sequence>